<proteinExistence type="predicted"/>
<dbReference type="Proteomes" id="UP000028534">
    <property type="component" value="Unassembled WGS sequence"/>
</dbReference>
<dbReference type="PIRSF" id="PIRSF037118">
    <property type="entry name" value="Tellurite_resistance_TerA"/>
    <property type="match status" value="1"/>
</dbReference>
<evidence type="ECO:0000313" key="5">
    <source>
        <dbReference type="Proteomes" id="UP000028534"/>
    </source>
</evidence>
<dbReference type="RefSeq" id="WP_037516779.1">
    <property type="nucleotide sequence ID" value="NZ_JGVR01000002.1"/>
</dbReference>
<organism evidence="4 5">
    <name type="scientific">Sphingobium yanoikuyae</name>
    <name type="common">Sphingomonas yanoikuyae</name>
    <dbReference type="NCBI Taxonomy" id="13690"/>
    <lineage>
        <taxon>Bacteria</taxon>
        <taxon>Pseudomonadati</taxon>
        <taxon>Pseudomonadota</taxon>
        <taxon>Alphaproteobacteria</taxon>
        <taxon>Sphingomonadales</taxon>
        <taxon>Sphingomonadaceae</taxon>
        <taxon>Sphingobium</taxon>
    </lineage>
</organism>
<evidence type="ECO:0000259" key="3">
    <source>
        <dbReference type="Pfam" id="PF02342"/>
    </source>
</evidence>
<evidence type="ECO:0000256" key="2">
    <source>
        <dbReference type="SAM" id="MobiDB-lite"/>
    </source>
</evidence>
<comment type="caution">
    <text evidence="4">The sequence shown here is derived from an EMBL/GenBank/DDBJ whole genome shotgun (WGS) entry which is preliminary data.</text>
</comment>
<dbReference type="GO" id="GO:0046690">
    <property type="term" value="P:response to tellurium ion"/>
    <property type="evidence" value="ECO:0007669"/>
    <property type="project" value="UniProtKB-KW"/>
</dbReference>
<name>A0A084ET88_SPHYA</name>
<keyword evidence="1" id="KW-0778">Tellurium resistance</keyword>
<dbReference type="InterPro" id="IPR017115">
    <property type="entry name" value="Tellurite_resistance_TerA"/>
</dbReference>
<dbReference type="eggNOG" id="COG4110">
    <property type="taxonomic scope" value="Bacteria"/>
</dbReference>
<gene>
    <name evidence="4" type="ORF">CP98_00630</name>
</gene>
<dbReference type="eggNOG" id="COG2310">
    <property type="taxonomic scope" value="Bacteria"/>
</dbReference>
<sequence length="390" mass="42089">MRLQRGEKRGLSDLGVGTSCTIKVDFGLDGVDIAAFGLNKDRKIGDDRYVVLFSNTASPERAITLQPSSDTAVFNLDLDKLPSAIDRIVFTATHDSRPIAESRPLVVTVDGVKASFDVAEHLTAEKAVMMVEIYRHSSGWRIGTIAAGFAGGLASLIAHFGGEVEAPPPSAPAAAASPPPPPLPPPAAPVSLKKVTLAKSNGRVSLKKTGSTFGEIILNLNWSQQQQKRGFFGGGGKNVDLDLGVLFEMKNGFKGCIQALGRNFGDFDQEPWIELSGDDRTGAVAAGETIRVNGRYFDNIKRLGVFALIYDGVPNWQQTDGVVRMTIPGQPEVEVHLDEGRDNCRLCGIAVIENVNGVLQMDRHMRYYQSQKPFADDIGIILRWAAGSKD</sequence>
<dbReference type="PANTHER" id="PTHR32097:SF3">
    <property type="entry name" value="TELLURITE RESISTANCE PROTEIN"/>
    <property type="match status" value="1"/>
</dbReference>
<dbReference type="InterPro" id="IPR003325">
    <property type="entry name" value="TerD"/>
</dbReference>
<dbReference type="STRING" id="13690.AX777_22265"/>
<feature type="region of interest" description="Disordered" evidence="2">
    <location>
        <begin position="167"/>
        <end position="188"/>
    </location>
</feature>
<dbReference type="AlphaFoldDB" id="A0A084ET88"/>
<dbReference type="Gene3D" id="2.60.60.30">
    <property type="entry name" value="sav2460 like domains"/>
    <property type="match status" value="2"/>
</dbReference>
<reference evidence="4 5" key="1">
    <citation type="submission" date="2014-03" db="EMBL/GenBank/DDBJ databases">
        <title>Genome sequence of Sphingobium yanoikuyae B1.</title>
        <authorList>
            <person name="Gan H.M."/>
            <person name="Gan H.Y."/>
            <person name="Savka M.A."/>
        </authorList>
    </citation>
    <scope>NUCLEOTIDE SEQUENCE [LARGE SCALE GENOMIC DNA]</scope>
    <source>
        <strain evidence="4 5">B1</strain>
    </source>
</reference>
<accession>A0A084ET88</accession>
<dbReference type="PATRIC" id="fig|13690.10.peg.657"/>
<dbReference type="InterPro" id="IPR051324">
    <property type="entry name" value="Stress/Tellurium_Resist"/>
</dbReference>
<evidence type="ECO:0000256" key="1">
    <source>
        <dbReference type="ARBA" id="ARBA00022686"/>
    </source>
</evidence>
<dbReference type="PANTHER" id="PTHR32097">
    <property type="entry name" value="CAMP-BINDING PROTEIN 1-RELATED"/>
    <property type="match status" value="1"/>
</dbReference>
<dbReference type="Pfam" id="PF02342">
    <property type="entry name" value="TerD"/>
    <property type="match status" value="1"/>
</dbReference>
<dbReference type="EMBL" id="JGVR01000002">
    <property type="protein sequence ID" value="KEZ21180.1"/>
    <property type="molecule type" value="Genomic_DNA"/>
</dbReference>
<feature type="domain" description="TerD" evidence="3">
    <location>
        <begin position="30"/>
        <end position="160"/>
    </location>
</feature>
<dbReference type="CDD" id="cd06974">
    <property type="entry name" value="TerD_like"/>
    <property type="match status" value="2"/>
</dbReference>
<evidence type="ECO:0000313" key="4">
    <source>
        <dbReference type="EMBL" id="KEZ21180.1"/>
    </source>
</evidence>
<protein>
    <submittedName>
        <fullName evidence="4">Tellurium resistance</fullName>
    </submittedName>
</protein>